<evidence type="ECO:0000256" key="1">
    <source>
        <dbReference type="ARBA" id="ARBA00022729"/>
    </source>
</evidence>
<comment type="caution">
    <text evidence="3">The sequence shown here is derived from an EMBL/GenBank/DDBJ whole genome shotgun (WGS) entry which is preliminary data.</text>
</comment>
<sequence>MKFNVIFIKIKSLIFIFCLSIIILFSFLLSNKLYQNNLTSIPTATKPQAEEYLKCDLNGDNKDDLIYISSKDNIYYMEAHINNKTYFFNTKNPNTLGTYNISYPLSVKLIDLNNDNIPEIITESSLNSASITHIFMLHNNEFKEIFCSTNNFLGILNSSNYASPILISSSLNTLSENLNTYILDNNILKNISMNNLSLQSLNIINNIISFIESSENTYDNISNLFSNNISSLEISLLQNLKTDGYSYILENCFLESTSSYSSLYTLTFKKYNEYENNKFILNIGIDKINDTLLITSIK</sequence>
<name>A0ABP2ALU2_SARVE</name>
<keyword evidence="1" id="KW-0732">Signal</keyword>
<evidence type="ECO:0000313" key="4">
    <source>
        <dbReference type="Proteomes" id="UP000095488"/>
    </source>
</evidence>
<keyword evidence="2" id="KW-0472">Membrane</keyword>
<keyword evidence="4" id="KW-1185">Reference proteome</keyword>
<dbReference type="Proteomes" id="UP000095488">
    <property type="component" value="Unassembled WGS sequence"/>
</dbReference>
<evidence type="ECO:0000313" key="3">
    <source>
        <dbReference type="EMBL" id="CUN45291.1"/>
    </source>
</evidence>
<accession>A0ABP2ALU2</accession>
<proteinExistence type="predicted"/>
<dbReference type="InterPro" id="IPR013517">
    <property type="entry name" value="FG-GAP"/>
</dbReference>
<feature type="transmembrane region" description="Helical" evidence="2">
    <location>
        <begin position="12"/>
        <end position="30"/>
    </location>
</feature>
<evidence type="ECO:0000256" key="2">
    <source>
        <dbReference type="SAM" id="Phobius"/>
    </source>
</evidence>
<organism evidence="3 4">
    <name type="scientific">Sarcina ventriculi</name>
    <name type="common">Clostridium ventriculi</name>
    <dbReference type="NCBI Taxonomy" id="1267"/>
    <lineage>
        <taxon>Bacteria</taxon>
        <taxon>Bacillati</taxon>
        <taxon>Bacillota</taxon>
        <taxon>Clostridia</taxon>
        <taxon>Eubacteriales</taxon>
        <taxon>Clostridiaceae</taxon>
        <taxon>Sarcina</taxon>
    </lineage>
</organism>
<gene>
    <name evidence="3" type="ORF">ERS852473_00182</name>
</gene>
<dbReference type="InterPro" id="IPR028994">
    <property type="entry name" value="Integrin_alpha_N"/>
</dbReference>
<keyword evidence="2" id="KW-0812">Transmembrane</keyword>
<protein>
    <recommendedName>
        <fullName evidence="5">VCBS repeat-containing protein</fullName>
    </recommendedName>
</protein>
<dbReference type="Pfam" id="PF13517">
    <property type="entry name" value="FG-GAP_3"/>
    <property type="match status" value="1"/>
</dbReference>
<dbReference type="EMBL" id="CYZR01000001">
    <property type="protein sequence ID" value="CUN45291.1"/>
    <property type="molecule type" value="Genomic_DNA"/>
</dbReference>
<dbReference type="SUPFAM" id="SSF69318">
    <property type="entry name" value="Integrin alpha N-terminal domain"/>
    <property type="match status" value="1"/>
</dbReference>
<evidence type="ECO:0008006" key="5">
    <source>
        <dbReference type="Google" id="ProtNLM"/>
    </source>
</evidence>
<reference evidence="3 4" key="1">
    <citation type="submission" date="2015-09" db="EMBL/GenBank/DDBJ databases">
        <authorList>
            <consortium name="Pathogen Informatics"/>
            <person name="Wu L."/>
            <person name="Ma J."/>
        </authorList>
    </citation>
    <scope>NUCLEOTIDE SEQUENCE [LARGE SCALE GENOMIC DNA]</scope>
    <source>
        <strain evidence="3 4">2789STDY5834858</strain>
    </source>
</reference>
<dbReference type="RefSeq" id="WP_055257084.1">
    <property type="nucleotide sequence ID" value="NZ_CABIXL010000001.1"/>
</dbReference>
<keyword evidence="2" id="KW-1133">Transmembrane helix</keyword>